<evidence type="ECO:0000313" key="4">
    <source>
        <dbReference type="EMBL" id="CAB1367480.1"/>
    </source>
</evidence>
<dbReference type="GO" id="GO:0019177">
    <property type="term" value="F:dihydroneopterin triphosphate pyrophosphohydrolase activity"/>
    <property type="evidence" value="ECO:0007669"/>
    <property type="project" value="InterPro"/>
</dbReference>
<dbReference type="GO" id="GO:0008828">
    <property type="term" value="F:dATP diphosphatase activity"/>
    <property type="evidence" value="ECO:0007669"/>
    <property type="project" value="InterPro"/>
</dbReference>
<feature type="binding site" evidence="2">
    <location>
        <position position="36"/>
    </location>
    <ligand>
        <name>substrate</name>
    </ligand>
</feature>
<dbReference type="Gene3D" id="3.90.79.10">
    <property type="entry name" value="Nucleoside Triphosphate Pyrophosphohydrolase"/>
    <property type="match status" value="1"/>
</dbReference>
<feature type="binding site" evidence="3">
    <location>
        <position position="111"/>
    </location>
    <ligand>
        <name>Mg(2+)</name>
        <dbReference type="ChEBI" id="CHEBI:18420"/>
    </ligand>
</feature>
<organism evidence="4 5">
    <name type="scientific">Denitratisoma oestradiolicum</name>
    <dbReference type="NCBI Taxonomy" id="311182"/>
    <lineage>
        <taxon>Bacteria</taxon>
        <taxon>Pseudomonadati</taxon>
        <taxon>Pseudomonadota</taxon>
        <taxon>Betaproteobacteria</taxon>
        <taxon>Nitrosomonadales</taxon>
        <taxon>Sterolibacteriaceae</taxon>
        <taxon>Denitratisoma</taxon>
    </lineage>
</organism>
<dbReference type="PRINTS" id="PR01404">
    <property type="entry name" value="NPPPHYDRLASE"/>
</dbReference>
<dbReference type="GO" id="GO:0046872">
    <property type="term" value="F:metal ion binding"/>
    <property type="evidence" value="ECO:0007669"/>
    <property type="project" value="UniProtKB-KW"/>
</dbReference>
<dbReference type="EMBL" id="LR778301">
    <property type="protein sequence ID" value="CAB1367480.1"/>
    <property type="molecule type" value="Genomic_DNA"/>
</dbReference>
<keyword evidence="5" id="KW-1185">Reference proteome</keyword>
<feature type="binding site" evidence="3">
    <location>
        <position position="56"/>
    </location>
    <ligand>
        <name>Mg(2+)</name>
        <dbReference type="ChEBI" id="CHEBI:18420"/>
    </ligand>
</feature>
<sequence>MSFKRPVSVLVVIHTPDLQVLLLERAGHPGFWQSVTGSQEEGEALLATARREVVEETGIVEGALLDWRIRNRYEIFPQWRHRYAPGVSHNEEHVFSLCVPAAVPVVMAPSEHLAQRWLPWREAADACFSWSNRDAILMLPFLASNAHGCQPPPRDANAPK</sequence>
<dbReference type="GO" id="GO:0046656">
    <property type="term" value="P:folic acid biosynthetic process"/>
    <property type="evidence" value="ECO:0007669"/>
    <property type="project" value="InterPro"/>
</dbReference>
<dbReference type="CDD" id="cd04664">
    <property type="entry name" value="NUDIX_DHNTPase_like"/>
    <property type="match status" value="1"/>
</dbReference>
<evidence type="ECO:0000256" key="2">
    <source>
        <dbReference type="PIRSR" id="PIRSR603564-1"/>
    </source>
</evidence>
<reference evidence="4 5" key="1">
    <citation type="submission" date="2020-03" db="EMBL/GenBank/DDBJ databases">
        <authorList>
            <consortium name="Genoscope - CEA"/>
            <person name="William W."/>
        </authorList>
    </citation>
    <scope>NUCLEOTIDE SEQUENCE [LARGE SCALE GENOMIC DNA]</scope>
    <source>
        <strain evidence="5">DSM 16959</strain>
    </source>
</reference>
<gene>
    <name evidence="4" type="primary">nudB</name>
    <name evidence="4" type="ORF">DENOEST_0308</name>
</gene>
<dbReference type="PROSITE" id="PS51462">
    <property type="entry name" value="NUDIX"/>
    <property type="match status" value="1"/>
</dbReference>
<evidence type="ECO:0000313" key="5">
    <source>
        <dbReference type="Proteomes" id="UP000515733"/>
    </source>
</evidence>
<name>A0A6S6XS05_9PROT</name>
<evidence type="ECO:0000256" key="3">
    <source>
        <dbReference type="PIRSR" id="PIRSR603564-2"/>
    </source>
</evidence>
<feature type="binding site" evidence="2">
    <location>
        <position position="129"/>
    </location>
    <ligand>
        <name>substrate</name>
    </ligand>
</feature>
<proteinExistence type="predicted"/>
<dbReference type="Proteomes" id="UP000515733">
    <property type="component" value="Chromosome"/>
</dbReference>
<dbReference type="AlphaFoldDB" id="A0A6S6XS05"/>
<comment type="cofactor">
    <cofactor evidence="3">
        <name>Mg(2+)</name>
        <dbReference type="ChEBI" id="CHEBI:18420"/>
    </cofactor>
    <text evidence="3">Binds 1 Mg(2+) ion per subunit.</text>
</comment>
<dbReference type="PROSITE" id="PS00893">
    <property type="entry name" value="NUDIX_BOX"/>
    <property type="match status" value="1"/>
</dbReference>
<dbReference type="NCBIfam" id="NF006961">
    <property type="entry name" value="PRK09438.1"/>
    <property type="match status" value="1"/>
</dbReference>
<dbReference type="PANTHER" id="PTHR43736">
    <property type="entry name" value="ADP-RIBOSE PYROPHOSPHATASE"/>
    <property type="match status" value="1"/>
</dbReference>
<feature type="binding site" evidence="3">
    <location>
        <position position="52"/>
    </location>
    <ligand>
        <name>Mg(2+)</name>
        <dbReference type="ChEBI" id="CHEBI:18420"/>
    </ligand>
</feature>
<dbReference type="InterPro" id="IPR015797">
    <property type="entry name" value="NUDIX_hydrolase-like_dom_sf"/>
</dbReference>
<dbReference type="RefSeq" id="WP_145771426.1">
    <property type="nucleotide sequence ID" value="NZ_LR778301.1"/>
</dbReference>
<dbReference type="Pfam" id="PF00293">
    <property type="entry name" value="NUDIX"/>
    <property type="match status" value="1"/>
</dbReference>
<dbReference type="KEGG" id="doe:DENOEST_0308"/>
<dbReference type="OrthoDB" id="7066556at2"/>
<dbReference type="InterPro" id="IPR020084">
    <property type="entry name" value="NUDIX_hydrolase_CS"/>
</dbReference>
<keyword evidence="3" id="KW-0479">Metal-binding</keyword>
<dbReference type="SUPFAM" id="SSF55811">
    <property type="entry name" value="Nudix"/>
    <property type="match status" value="1"/>
</dbReference>
<feature type="binding site" evidence="2">
    <location>
        <position position="25"/>
    </location>
    <ligand>
        <name>substrate</name>
    </ligand>
</feature>
<accession>A0A6S6XS05</accession>
<keyword evidence="1 4" id="KW-0378">Hydrolase</keyword>
<evidence type="ECO:0000256" key="1">
    <source>
        <dbReference type="ARBA" id="ARBA00022801"/>
    </source>
</evidence>
<dbReference type="PANTHER" id="PTHR43736:SF1">
    <property type="entry name" value="DIHYDRONEOPTERIN TRIPHOSPHATE DIPHOSPHATASE"/>
    <property type="match status" value="1"/>
</dbReference>
<dbReference type="InterPro" id="IPR000086">
    <property type="entry name" value="NUDIX_hydrolase_dom"/>
</dbReference>
<dbReference type="InterPro" id="IPR003564">
    <property type="entry name" value="DHNTPase"/>
</dbReference>
<keyword evidence="3" id="KW-0460">Magnesium</keyword>
<dbReference type="EC" id="3.6.1.-" evidence="4"/>
<protein>
    <submittedName>
        <fullName evidence="4">dATP pyrophosphohydrolase</fullName>
        <ecNumber evidence="4">3.6.1.-</ecNumber>
    </submittedName>
</protein>
<feature type="binding site" evidence="2">
    <location>
        <position position="4"/>
    </location>
    <ligand>
        <name>substrate</name>
    </ligand>
</feature>